<gene>
    <name evidence="1" type="primary">galM4</name>
    <name evidence="1" type="ORF">OSO01_10640</name>
</gene>
<reference evidence="1 2" key="1">
    <citation type="submission" date="2019-07" db="EMBL/GenBank/DDBJ databases">
        <title>Whole genome shotgun sequence of Oceanobacillus sojae NBRC 105379.</title>
        <authorList>
            <person name="Hosoyama A."/>
            <person name="Uohara A."/>
            <person name="Ohji S."/>
            <person name="Ichikawa N."/>
        </authorList>
    </citation>
    <scope>NUCLEOTIDE SEQUENCE [LARGE SCALE GENOMIC DNA]</scope>
    <source>
        <strain evidence="1 2">NBRC 105379</strain>
    </source>
</reference>
<dbReference type="InterPro" id="IPR011013">
    <property type="entry name" value="Gal_mutarotase_sf_dom"/>
</dbReference>
<organism evidence="1 2">
    <name type="scientific">Oceanobacillus sojae</name>
    <dbReference type="NCBI Taxonomy" id="582851"/>
    <lineage>
        <taxon>Bacteria</taxon>
        <taxon>Bacillati</taxon>
        <taxon>Bacillota</taxon>
        <taxon>Bacilli</taxon>
        <taxon>Bacillales</taxon>
        <taxon>Bacillaceae</taxon>
        <taxon>Oceanobacillus</taxon>
    </lineage>
</organism>
<dbReference type="Proteomes" id="UP000321558">
    <property type="component" value="Unassembled WGS sequence"/>
</dbReference>
<dbReference type="CDD" id="cd09024">
    <property type="entry name" value="Aldose_epim_lacX"/>
    <property type="match status" value="1"/>
</dbReference>
<dbReference type="GO" id="GO:0030246">
    <property type="term" value="F:carbohydrate binding"/>
    <property type="evidence" value="ECO:0007669"/>
    <property type="project" value="InterPro"/>
</dbReference>
<dbReference type="InterPro" id="IPR037481">
    <property type="entry name" value="LacX"/>
</dbReference>
<dbReference type="Pfam" id="PF01263">
    <property type="entry name" value="Aldose_epim"/>
    <property type="match status" value="1"/>
</dbReference>
<evidence type="ECO:0000313" key="1">
    <source>
        <dbReference type="EMBL" id="GEN86325.1"/>
    </source>
</evidence>
<keyword evidence="2" id="KW-1185">Reference proteome</keyword>
<accession>A0A511ZFW2</accession>
<dbReference type="InterPro" id="IPR008183">
    <property type="entry name" value="Aldose_1/G6P_1-epimerase"/>
</dbReference>
<dbReference type="PANTHER" id="PTHR11122:SF13">
    <property type="entry name" value="GLUCOSE-6-PHOSPHATE 1-EPIMERASE"/>
    <property type="match status" value="1"/>
</dbReference>
<sequence length="293" mass="33730">MKQIIENDWLKVEIDSNGAEIQTVEHKKNKINYMWTGDSAYWGRVSPVLFPIVGRLKEDQYQLEGKTYEMSQHGFLRDIDFELSTHSGENASFEMASNGRFKDIYPYEFKAVITYTLNQNSLSVDWKIENQNSGEMYFSIGAHPAFRIPLIENEGLEDYHLKFTPAPNKEVMEYELENALIQEKGVRTNLSDTRVQPELFAKDAMIYSHIDRIELVSAKSNHGIEVGFTDFPFVGIWSKYNKEKNSIAPFLCIEPWYGVADTHDTTGDLKEKFGINQLEAGGVFQKAYTMIFK</sequence>
<name>A0A511ZFW2_9BACI</name>
<proteinExistence type="predicted"/>
<dbReference type="AlphaFoldDB" id="A0A511ZFW2"/>
<dbReference type="Gene3D" id="2.70.98.10">
    <property type="match status" value="1"/>
</dbReference>
<dbReference type="InterPro" id="IPR014718">
    <property type="entry name" value="GH-type_carb-bd"/>
</dbReference>
<dbReference type="SUPFAM" id="SSF74650">
    <property type="entry name" value="Galactose mutarotase-like"/>
    <property type="match status" value="1"/>
</dbReference>
<dbReference type="GO" id="GO:0016853">
    <property type="term" value="F:isomerase activity"/>
    <property type="evidence" value="ECO:0007669"/>
    <property type="project" value="InterPro"/>
</dbReference>
<evidence type="ECO:0000313" key="2">
    <source>
        <dbReference type="Proteomes" id="UP000321558"/>
    </source>
</evidence>
<dbReference type="EMBL" id="BJYM01000003">
    <property type="protein sequence ID" value="GEN86325.1"/>
    <property type="molecule type" value="Genomic_DNA"/>
</dbReference>
<dbReference type="STRING" id="582851.GCA_900162665_04158"/>
<dbReference type="GO" id="GO:0005975">
    <property type="term" value="P:carbohydrate metabolic process"/>
    <property type="evidence" value="ECO:0007669"/>
    <property type="project" value="InterPro"/>
</dbReference>
<protein>
    <submittedName>
        <fullName evidence="1">Aldose 1-epimerase</fullName>
    </submittedName>
</protein>
<dbReference type="PANTHER" id="PTHR11122">
    <property type="entry name" value="APOSPORY-ASSOCIATED PROTEIN C-RELATED"/>
    <property type="match status" value="1"/>
</dbReference>
<dbReference type="RefSeq" id="WP_147209348.1">
    <property type="nucleotide sequence ID" value="NZ_BJYM01000003.1"/>
</dbReference>
<dbReference type="OrthoDB" id="9795355at2"/>
<comment type="caution">
    <text evidence="1">The sequence shown here is derived from an EMBL/GenBank/DDBJ whole genome shotgun (WGS) entry which is preliminary data.</text>
</comment>